<dbReference type="KEGG" id="mno:Mnod_3173"/>
<evidence type="ECO:0000259" key="4">
    <source>
        <dbReference type="Pfam" id="PF02397"/>
    </source>
</evidence>
<dbReference type="EMBL" id="CP001349">
    <property type="protein sequence ID" value="ACL58102.1"/>
    <property type="molecule type" value="Genomic_DNA"/>
</dbReference>
<keyword evidence="2" id="KW-0270">Exopolysaccharide synthesis</keyword>
<keyword evidence="3" id="KW-0812">Transmembrane</keyword>
<dbReference type="eggNOG" id="COG2148">
    <property type="taxonomic scope" value="Bacteria"/>
</dbReference>
<dbReference type="GO" id="GO:0016780">
    <property type="term" value="F:phosphotransferase activity, for other substituted phosphate groups"/>
    <property type="evidence" value="ECO:0007669"/>
    <property type="project" value="TreeGrafter"/>
</dbReference>
<protein>
    <submittedName>
        <fullName evidence="5">Sugar transferase</fullName>
    </submittedName>
</protein>
<evidence type="ECO:0000313" key="6">
    <source>
        <dbReference type="Proteomes" id="UP000008207"/>
    </source>
</evidence>
<keyword evidence="5" id="KW-0808">Transferase</keyword>
<organism evidence="5 6">
    <name type="scientific">Methylobacterium nodulans (strain LMG 21967 / CNCM I-2342 / ORS 2060)</name>
    <dbReference type="NCBI Taxonomy" id="460265"/>
    <lineage>
        <taxon>Bacteria</taxon>
        <taxon>Pseudomonadati</taxon>
        <taxon>Pseudomonadota</taxon>
        <taxon>Alphaproteobacteria</taxon>
        <taxon>Hyphomicrobiales</taxon>
        <taxon>Methylobacteriaceae</taxon>
        <taxon>Methylobacterium</taxon>
    </lineage>
</organism>
<dbReference type="GO" id="GO:0000271">
    <property type="term" value="P:polysaccharide biosynthetic process"/>
    <property type="evidence" value="ECO:0007669"/>
    <property type="project" value="UniProtKB-KW"/>
</dbReference>
<evidence type="ECO:0000313" key="5">
    <source>
        <dbReference type="EMBL" id="ACL58102.1"/>
    </source>
</evidence>
<evidence type="ECO:0000256" key="1">
    <source>
        <dbReference type="ARBA" id="ARBA00006464"/>
    </source>
</evidence>
<gene>
    <name evidence="5" type="ordered locus">Mnod_3173</name>
</gene>
<dbReference type="Proteomes" id="UP000008207">
    <property type="component" value="Chromosome"/>
</dbReference>
<name>B8IJQ4_METNO</name>
<feature type="transmembrane region" description="Helical" evidence="3">
    <location>
        <begin position="50"/>
        <end position="71"/>
    </location>
</feature>
<keyword evidence="3" id="KW-1133">Transmembrane helix</keyword>
<dbReference type="HOGENOM" id="CLU_024920_1_2_5"/>
<keyword evidence="6" id="KW-1185">Reference proteome</keyword>
<keyword evidence="3" id="KW-0472">Membrane</keyword>
<reference evidence="5 6" key="1">
    <citation type="submission" date="2009-01" db="EMBL/GenBank/DDBJ databases">
        <title>Complete sequence of chromosome of Methylobacterium nodulans ORS 2060.</title>
        <authorList>
            <consortium name="US DOE Joint Genome Institute"/>
            <person name="Lucas S."/>
            <person name="Copeland A."/>
            <person name="Lapidus A."/>
            <person name="Glavina del Rio T."/>
            <person name="Dalin E."/>
            <person name="Tice H."/>
            <person name="Bruce D."/>
            <person name="Goodwin L."/>
            <person name="Pitluck S."/>
            <person name="Sims D."/>
            <person name="Brettin T."/>
            <person name="Detter J.C."/>
            <person name="Han C."/>
            <person name="Larimer F."/>
            <person name="Land M."/>
            <person name="Hauser L."/>
            <person name="Kyrpides N."/>
            <person name="Ivanova N."/>
            <person name="Marx C.J."/>
            <person name="Richardson P."/>
        </authorList>
    </citation>
    <scope>NUCLEOTIDE SEQUENCE [LARGE SCALE GENOMIC DNA]</scope>
    <source>
        <strain evidence="6">LMG 21967 / CNCM I-2342 / ORS 2060</strain>
    </source>
</reference>
<dbReference type="InterPro" id="IPR003362">
    <property type="entry name" value="Bact_transf"/>
</dbReference>
<evidence type="ECO:0000256" key="3">
    <source>
        <dbReference type="SAM" id="Phobius"/>
    </source>
</evidence>
<comment type="similarity">
    <text evidence="1">Belongs to the bacterial sugar transferase family.</text>
</comment>
<dbReference type="PANTHER" id="PTHR30576">
    <property type="entry name" value="COLANIC BIOSYNTHESIS UDP-GLUCOSE LIPID CARRIER TRANSFERASE"/>
    <property type="match status" value="1"/>
</dbReference>
<dbReference type="PANTHER" id="PTHR30576:SF0">
    <property type="entry name" value="UNDECAPRENYL-PHOSPHATE N-ACETYLGALACTOSAMINYL 1-PHOSPHATE TRANSFERASE-RELATED"/>
    <property type="match status" value="1"/>
</dbReference>
<evidence type="ECO:0000256" key="2">
    <source>
        <dbReference type="ARBA" id="ARBA00023169"/>
    </source>
</evidence>
<dbReference type="AlphaFoldDB" id="B8IJQ4"/>
<proteinExistence type="inferred from homology"/>
<feature type="domain" description="Bacterial sugar transferase" evidence="4">
    <location>
        <begin position="45"/>
        <end position="230"/>
    </location>
</feature>
<accession>B8IJQ4</accession>
<sequence length="284" mass="30661">MDLIAGPCQREPLAEPGDPDACLNAPVGGEHRATGAAAITDALAKRTIDVIGSGCILLLLAPLLVVVAIAVRMSSPGPVLFRQARYGQGGRIFSICKFRTMVGPSPHPSAIGDPHDHEARLTPLGRILRRYCIDELPQLFNVLAGDMSLVGPRAHPVGLHVLEVPYEDVVPNYHHRHIVKPGMTGLAQVMGFCGIVDSFEHARTRLAYDVLYIQFRNTYLDIALIGFTGWRFLLRGGRGASTFPTQWFLPKQPDGAEPQIASLSAPTFSAVATRSPGGITRPAY</sequence>
<dbReference type="STRING" id="460265.Mnod_3173"/>
<dbReference type="Pfam" id="PF02397">
    <property type="entry name" value="Bac_transf"/>
    <property type="match status" value="1"/>
</dbReference>